<keyword evidence="3" id="KW-1185">Reference proteome</keyword>
<dbReference type="Gene3D" id="3.30.720.120">
    <property type="match status" value="1"/>
</dbReference>
<sequence>MATQASHGSTIIPCLRYRDAHAAIDWLCKAFGFEKHAVYDDDDGGVAHAQLVYGAGMLMLGSVRENEFGRNFVQPDQVGGSETQCPCVIVRDCKAHYEQAKAAGAVIIDEYAEKDYGGAGYSCRDPEGHLWWFGSYDPWAEA</sequence>
<protein>
    <submittedName>
        <fullName evidence="2">VOC family protein</fullName>
    </submittedName>
</protein>
<dbReference type="PANTHER" id="PTHR34109:SF1">
    <property type="entry name" value="VOC DOMAIN-CONTAINING PROTEIN"/>
    <property type="match status" value="1"/>
</dbReference>
<dbReference type="RefSeq" id="WP_266150190.1">
    <property type="nucleotide sequence ID" value="NZ_CP064028.1"/>
</dbReference>
<dbReference type="InterPro" id="IPR037523">
    <property type="entry name" value="VOC_core"/>
</dbReference>
<accession>A0ABV9C3U7</accession>
<organism evidence="2 3">
    <name type="scientific">Dyella halodurans</name>
    <dbReference type="NCBI Taxonomy" id="1920171"/>
    <lineage>
        <taxon>Bacteria</taxon>
        <taxon>Pseudomonadati</taxon>
        <taxon>Pseudomonadota</taxon>
        <taxon>Gammaproteobacteria</taxon>
        <taxon>Lysobacterales</taxon>
        <taxon>Rhodanobacteraceae</taxon>
        <taxon>Dyella</taxon>
    </lineage>
</organism>
<dbReference type="PROSITE" id="PS51819">
    <property type="entry name" value="VOC"/>
    <property type="match status" value="1"/>
</dbReference>
<dbReference type="PANTHER" id="PTHR34109">
    <property type="entry name" value="BNAUNNG04460D PROTEIN-RELATED"/>
    <property type="match status" value="1"/>
</dbReference>
<feature type="domain" description="VOC" evidence="1">
    <location>
        <begin position="8"/>
        <end position="136"/>
    </location>
</feature>
<dbReference type="Pfam" id="PF00903">
    <property type="entry name" value="Glyoxalase"/>
    <property type="match status" value="1"/>
</dbReference>
<dbReference type="SUPFAM" id="SSF54593">
    <property type="entry name" value="Glyoxalase/Bleomycin resistance protein/Dihydroxybiphenyl dioxygenase"/>
    <property type="match status" value="1"/>
</dbReference>
<name>A0ABV9C3U7_9GAMM</name>
<evidence type="ECO:0000313" key="3">
    <source>
        <dbReference type="Proteomes" id="UP001595961"/>
    </source>
</evidence>
<dbReference type="InterPro" id="IPR029068">
    <property type="entry name" value="Glyas_Bleomycin-R_OHBP_Dase"/>
</dbReference>
<dbReference type="Proteomes" id="UP001595961">
    <property type="component" value="Unassembled WGS sequence"/>
</dbReference>
<gene>
    <name evidence="2" type="ORF">ACFO5W_12780</name>
</gene>
<reference evidence="3" key="1">
    <citation type="journal article" date="2019" name="Int. J. Syst. Evol. Microbiol.">
        <title>The Global Catalogue of Microorganisms (GCM) 10K type strain sequencing project: providing services to taxonomists for standard genome sequencing and annotation.</title>
        <authorList>
            <consortium name="The Broad Institute Genomics Platform"/>
            <consortium name="The Broad Institute Genome Sequencing Center for Infectious Disease"/>
            <person name="Wu L."/>
            <person name="Ma J."/>
        </authorList>
    </citation>
    <scope>NUCLEOTIDE SEQUENCE [LARGE SCALE GENOMIC DNA]</scope>
    <source>
        <strain evidence="3">CCM 4481</strain>
    </source>
</reference>
<evidence type="ECO:0000313" key="2">
    <source>
        <dbReference type="EMBL" id="MFC4527512.1"/>
    </source>
</evidence>
<dbReference type="InterPro" id="IPR004360">
    <property type="entry name" value="Glyas_Fos-R_dOase_dom"/>
</dbReference>
<dbReference type="EMBL" id="JBHSGA010000017">
    <property type="protein sequence ID" value="MFC4527512.1"/>
    <property type="molecule type" value="Genomic_DNA"/>
</dbReference>
<proteinExistence type="predicted"/>
<comment type="caution">
    <text evidence="2">The sequence shown here is derived from an EMBL/GenBank/DDBJ whole genome shotgun (WGS) entry which is preliminary data.</text>
</comment>
<dbReference type="Gene3D" id="3.30.720.110">
    <property type="match status" value="1"/>
</dbReference>
<evidence type="ECO:0000259" key="1">
    <source>
        <dbReference type="PROSITE" id="PS51819"/>
    </source>
</evidence>